<feature type="domain" description="Ice-binding protein C-terminal" evidence="4">
    <location>
        <begin position="245"/>
        <end position="268"/>
    </location>
</feature>
<dbReference type="NCBIfam" id="NF035944">
    <property type="entry name" value="PEPxxWA-CTERM"/>
    <property type="match status" value="1"/>
</dbReference>
<sequence length="276" mass="29244">MRFSVFMLGVSAMFVGGAAYADTTVVPASSLTSSGNYYTDNIGDIVVMTGGGNAPGIGNPSGRNDDGFSGPIDLGFNFTLYGNTYSSLYINNNGNVSFGAGISAYVPTGPTGANAPLVSVFFGDVDTRGANSGVVHYQLDTPGQLIVTWDNVGRYNGRSDLLNSFQLVLRSDDFVIPTNEGQIGFFYKNMGWDQTDTSQVAAIGFGDGAGNATILEGSLSSGLNRVVQNKYIWFNANLEPVPSGVPEPTTWAMMLIGFGVVGVSMRRRQRVRVVFA</sequence>
<dbReference type="EMBL" id="MIPT01000001">
    <property type="protein sequence ID" value="OHT20289.1"/>
    <property type="molecule type" value="Genomic_DNA"/>
</dbReference>
<name>A0A1S1HDI1_9SPHN</name>
<dbReference type="Pfam" id="PF06119">
    <property type="entry name" value="NIDO"/>
    <property type="match status" value="2"/>
</dbReference>
<keyword evidence="2" id="KW-0732">Signal</keyword>
<dbReference type="InterPro" id="IPR051495">
    <property type="entry name" value="Epithelial_Barrier/Signaling"/>
</dbReference>
<gene>
    <name evidence="5" type="ORF">BHE75_02286</name>
</gene>
<keyword evidence="1" id="KW-1015">Disulfide bond</keyword>
<evidence type="ECO:0000259" key="3">
    <source>
        <dbReference type="Pfam" id="PF06119"/>
    </source>
</evidence>
<evidence type="ECO:0000256" key="2">
    <source>
        <dbReference type="SAM" id="SignalP"/>
    </source>
</evidence>
<feature type="signal peptide" evidence="2">
    <location>
        <begin position="1"/>
        <end position="21"/>
    </location>
</feature>
<dbReference type="Pfam" id="PF07589">
    <property type="entry name" value="PEP-CTERM"/>
    <property type="match status" value="1"/>
</dbReference>
<comment type="caution">
    <text evidence="5">The sequence shown here is derived from an EMBL/GenBank/DDBJ whole genome shotgun (WGS) entry which is preliminary data.</text>
</comment>
<evidence type="ECO:0000313" key="5">
    <source>
        <dbReference type="EMBL" id="OHT20289.1"/>
    </source>
</evidence>
<proteinExistence type="predicted"/>
<dbReference type="Proteomes" id="UP000179467">
    <property type="component" value="Unassembled WGS sequence"/>
</dbReference>
<dbReference type="PANTHER" id="PTHR13802:SF52">
    <property type="entry name" value="MUCIN-4"/>
    <property type="match status" value="1"/>
</dbReference>
<dbReference type="InterPro" id="IPR013424">
    <property type="entry name" value="Ice-binding_C"/>
</dbReference>
<dbReference type="AlphaFoldDB" id="A0A1S1HDI1"/>
<evidence type="ECO:0000259" key="4">
    <source>
        <dbReference type="Pfam" id="PF07589"/>
    </source>
</evidence>
<accession>A0A1S1HDI1</accession>
<dbReference type="NCBIfam" id="TIGR02595">
    <property type="entry name" value="PEP_CTERM"/>
    <property type="match status" value="1"/>
</dbReference>
<dbReference type="InterPro" id="IPR003886">
    <property type="entry name" value="NIDO_dom"/>
</dbReference>
<protein>
    <submittedName>
        <fullName evidence="5">Uncharacterized protein</fullName>
    </submittedName>
</protein>
<reference evidence="5 6" key="1">
    <citation type="submission" date="2016-09" db="EMBL/GenBank/DDBJ databases">
        <title>Metabolic pathway, cell adaptation mechanisms and a novel monoxygenase revealed through proteogenomic-transcription analysis of a Sphingomonas haloaromaticamans strain degrading the fungicide ortho-phenylphenol.</title>
        <authorList>
            <person name="Perruchon C."/>
            <person name="Papadopoulou E.S."/>
            <person name="Rousidou C."/>
            <person name="Vasileiadis S."/>
            <person name="Tanou G."/>
            <person name="Amoutzias G."/>
            <person name="Molassiotis A."/>
            <person name="Karpouzas D.G."/>
        </authorList>
    </citation>
    <scope>NUCLEOTIDE SEQUENCE [LARGE SCALE GENOMIC DNA]</scope>
    <source>
        <strain evidence="5 6">P3</strain>
    </source>
</reference>
<evidence type="ECO:0000256" key="1">
    <source>
        <dbReference type="ARBA" id="ARBA00023157"/>
    </source>
</evidence>
<feature type="domain" description="NIDO" evidence="3">
    <location>
        <begin position="87"/>
        <end position="141"/>
    </location>
</feature>
<keyword evidence="6" id="KW-1185">Reference proteome</keyword>
<organism evidence="5 6">
    <name type="scientific">Edaphosphingomonas haloaromaticamans</name>
    <dbReference type="NCBI Taxonomy" id="653954"/>
    <lineage>
        <taxon>Bacteria</taxon>
        <taxon>Pseudomonadati</taxon>
        <taxon>Pseudomonadota</taxon>
        <taxon>Alphaproteobacteria</taxon>
        <taxon>Sphingomonadales</taxon>
        <taxon>Rhizorhabdaceae</taxon>
        <taxon>Edaphosphingomonas</taxon>
    </lineage>
</organism>
<dbReference type="GO" id="GO:0007160">
    <property type="term" value="P:cell-matrix adhesion"/>
    <property type="evidence" value="ECO:0007669"/>
    <property type="project" value="InterPro"/>
</dbReference>
<evidence type="ECO:0000313" key="6">
    <source>
        <dbReference type="Proteomes" id="UP000179467"/>
    </source>
</evidence>
<feature type="domain" description="NIDO" evidence="3">
    <location>
        <begin position="145"/>
        <end position="226"/>
    </location>
</feature>
<dbReference type="PANTHER" id="PTHR13802">
    <property type="entry name" value="MUCIN 4-RELATED"/>
    <property type="match status" value="1"/>
</dbReference>
<feature type="chain" id="PRO_5010265696" evidence="2">
    <location>
        <begin position="22"/>
        <end position="276"/>
    </location>
</feature>